<comment type="similarity">
    <text evidence="2 10">Belongs to the phosphoenolpyruvate carboxykinase (ATP) family.</text>
</comment>
<dbReference type="InterPro" id="IPR008210">
    <property type="entry name" value="PEP_carboxykinase_N"/>
</dbReference>
<sequence length="527" mass="58273">MSNSKKLAVDKYGIKNATVRYQLSADELHQETLDKKLGVEASSGAIAINTGKFTGRSPKDRFIVKDDITKDRVWWGNINIPFEPEKFDKLYEKVVAYLSSKEIYVHDGYVCADPKYRTNIRTITELPWSNLFAFNMFLRIEDSELDSFKEDWLVVNAPGFEADPAVDGTRQANFAILNFTKKIALIGGTGYTGEIKKGIFSAMNFELPVFRNTMPMHCSANVGKDGDTAIFFGLSGTGKTTLSADPNRHLIGDDEHGWTPENTVFNFEGGCYAKVVDLTAEKEPEIFAAIKKGAILENVIMDDKGVVDFARTDITENTRVSYPIYHIANIQPGSIGHNPKNIFFLTFDAYGVLPPISKLTPEQAAYQFVSGYTSKVAGTEVGITTPQKTFSACFGAAFMPLHPAEYGKRLAEKIKETGVNVWLVNTGYNGKMKRCSLKDTRALITAALTGKLNNVEYKDLPIFGFKVPQSCEGVSDQSILNSENTWDDKAQFSAKLKELAESFIQNFNDKKFAEGASADVLAGAPKL</sequence>
<dbReference type="PANTHER" id="PTHR30031:SF0">
    <property type="entry name" value="PHOSPHOENOLPYRUVATE CARBOXYKINASE (ATP)"/>
    <property type="match status" value="1"/>
</dbReference>
<dbReference type="Pfam" id="PF01293">
    <property type="entry name" value="PEPCK_ATP"/>
    <property type="match status" value="1"/>
</dbReference>
<dbReference type="SUPFAM" id="SSF53795">
    <property type="entry name" value="PEP carboxykinase-like"/>
    <property type="match status" value="1"/>
</dbReference>
<feature type="binding site" evidence="10">
    <location>
        <position position="283"/>
    </location>
    <ligand>
        <name>ATP</name>
        <dbReference type="ChEBI" id="CHEBI:30616"/>
    </ligand>
</feature>
<keyword evidence="6 10" id="KW-0210">Decarboxylase</keyword>
<keyword evidence="12" id="KW-1185">Reference proteome</keyword>
<comment type="subcellular location">
    <subcellularLocation>
        <location evidence="10">Cytoplasm</location>
    </subcellularLocation>
</comment>
<comment type="catalytic activity">
    <reaction evidence="9 10">
        <text>oxaloacetate + ATP = phosphoenolpyruvate + ADP + CO2</text>
        <dbReference type="Rhea" id="RHEA:18617"/>
        <dbReference type="ChEBI" id="CHEBI:16452"/>
        <dbReference type="ChEBI" id="CHEBI:16526"/>
        <dbReference type="ChEBI" id="CHEBI:30616"/>
        <dbReference type="ChEBI" id="CHEBI:58702"/>
        <dbReference type="ChEBI" id="CHEBI:456216"/>
        <dbReference type="EC" id="4.1.1.49"/>
    </reaction>
</comment>
<feature type="binding site" evidence="10">
    <location>
        <position position="197"/>
    </location>
    <ligand>
        <name>ATP</name>
        <dbReference type="ChEBI" id="CHEBI:30616"/>
    </ligand>
</feature>
<evidence type="ECO:0000256" key="9">
    <source>
        <dbReference type="ARBA" id="ARBA00047371"/>
    </source>
</evidence>
<dbReference type="InterPro" id="IPR001272">
    <property type="entry name" value="PEP_carboxykinase_ATP"/>
</dbReference>
<evidence type="ECO:0000256" key="10">
    <source>
        <dbReference type="HAMAP-Rule" id="MF_00453"/>
    </source>
</evidence>
<feature type="binding site" evidence="10">
    <location>
        <begin position="233"/>
        <end position="241"/>
    </location>
    <ligand>
        <name>ATP</name>
        <dbReference type="ChEBI" id="CHEBI:30616"/>
    </ligand>
</feature>
<dbReference type="HAMAP" id="MF_00453">
    <property type="entry name" value="PEPCK_ATP"/>
    <property type="match status" value="1"/>
</dbReference>
<keyword evidence="11" id="KW-0418">Kinase</keyword>
<keyword evidence="11" id="KW-0808">Transferase</keyword>
<comment type="function">
    <text evidence="10">Involved in the gluconeogenesis. Catalyzes the conversion of oxaloacetate (OAA) to phosphoenolpyruvate (PEP) through direct phosphoryl transfer between the nucleoside triphosphate and OAA.</text>
</comment>
<dbReference type="NCBIfam" id="NF006820">
    <property type="entry name" value="PRK09344.1-2"/>
    <property type="match status" value="1"/>
</dbReference>
<dbReference type="GO" id="GO:0005829">
    <property type="term" value="C:cytosol"/>
    <property type="evidence" value="ECO:0007669"/>
    <property type="project" value="TreeGrafter"/>
</dbReference>
<evidence type="ECO:0000256" key="3">
    <source>
        <dbReference type="ARBA" id="ARBA00012363"/>
    </source>
</evidence>
<keyword evidence="11" id="KW-0670">Pyruvate</keyword>
<dbReference type="KEGG" id="clk:CGC53_00955"/>
<feature type="binding site" evidence="10">
    <location>
        <position position="319"/>
    </location>
    <ligand>
        <name>substrate</name>
    </ligand>
</feature>
<feature type="binding site" evidence="10">
    <location>
        <position position="197"/>
    </location>
    <ligand>
        <name>substrate</name>
    </ligand>
</feature>
<dbReference type="GO" id="GO:0006094">
    <property type="term" value="P:gluconeogenesis"/>
    <property type="evidence" value="ECO:0007669"/>
    <property type="project" value="UniProtKB-UniRule"/>
</dbReference>
<keyword evidence="4 10" id="KW-0312">Gluconeogenesis</keyword>
<name>A0A250F9T8_9FLAO</name>
<proteinExistence type="inferred from homology"/>
<comment type="pathway">
    <text evidence="1 10">Carbohydrate biosynthesis; gluconeogenesis.</text>
</comment>
<dbReference type="PIRSF" id="PIRSF006294">
    <property type="entry name" value="PEP_crbxkin"/>
    <property type="match status" value="1"/>
</dbReference>
<dbReference type="EMBL" id="CP022384">
    <property type="protein sequence ID" value="ATA81025.1"/>
    <property type="molecule type" value="Genomic_DNA"/>
</dbReference>
<keyword evidence="10" id="KW-0479">Metal-binding</keyword>
<dbReference type="SUPFAM" id="SSF68923">
    <property type="entry name" value="PEP carboxykinase N-terminal domain"/>
    <property type="match status" value="1"/>
</dbReference>
<feature type="binding site" evidence="10">
    <location>
        <position position="191"/>
    </location>
    <ligand>
        <name>substrate</name>
    </ligand>
</feature>
<reference evidence="12" key="1">
    <citation type="submission" date="2017-06" db="EMBL/GenBank/DDBJ databases">
        <title>Capnocytophaga spp. assemblies.</title>
        <authorList>
            <person name="Gulvik C.A."/>
        </authorList>
    </citation>
    <scope>NUCLEOTIDE SEQUENCE [LARGE SCALE GENOMIC DNA]</scope>
    <source>
        <strain evidence="12">H6253</strain>
    </source>
</reference>
<comment type="cofactor">
    <cofactor evidence="10">
        <name>Mn(2+)</name>
        <dbReference type="ChEBI" id="CHEBI:29035"/>
    </cofactor>
    <text evidence="10">Binds 1 Mn(2+) ion per subunit.</text>
</comment>
<evidence type="ECO:0000256" key="1">
    <source>
        <dbReference type="ARBA" id="ARBA00004742"/>
    </source>
</evidence>
<dbReference type="RefSeq" id="WP_095912957.1">
    <property type="nucleotide sequence ID" value="NZ_CAUUPF010000001.1"/>
</dbReference>
<evidence type="ECO:0000313" key="12">
    <source>
        <dbReference type="Proteomes" id="UP000217276"/>
    </source>
</evidence>
<dbReference type="InterPro" id="IPR013035">
    <property type="entry name" value="PEP_carboxykinase_C"/>
</dbReference>
<organism evidence="11 12">
    <name type="scientific">Capnocytophaga leadbetteri</name>
    <dbReference type="NCBI Taxonomy" id="327575"/>
    <lineage>
        <taxon>Bacteria</taxon>
        <taxon>Pseudomonadati</taxon>
        <taxon>Bacteroidota</taxon>
        <taxon>Flavobacteriia</taxon>
        <taxon>Flavobacteriales</taxon>
        <taxon>Flavobacteriaceae</taxon>
        <taxon>Capnocytophaga</taxon>
    </lineage>
</organism>
<dbReference type="GO" id="GO:0016301">
    <property type="term" value="F:kinase activity"/>
    <property type="evidence" value="ECO:0007669"/>
    <property type="project" value="UniProtKB-KW"/>
</dbReference>
<evidence type="ECO:0000256" key="2">
    <source>
        <dbReference type="ARBA" id="ARBA00006052"/>
    </source>
</evidence>
<dbReference type="UniPathway" id="UPA00138"/>
<keyword evidence="10" id="KW-0464">Manganese</keyword>
<dbReference type="GO" id="GO:0004612">
    <property type="term" value="F:phosphoenolpyruvate carboxykinase (ATP) activity"/>
    <property type="evidence" value="ECO:0007669"/>
    <property type="project" value="UniProtKB-UniRule"/>
</dbReference>
<evidence type="ECO:0000313" key="11">
    <source>
        <dbReference type="EMBL" id="ATA81025.1"/>
    </source>
</evidence>
<keyword evidence="5 10" id="KW-0547">Nucleotide-binding</keyword>
<dbReference type="NCBIfam" id="TIGR00224">
    <property type="entry name" value="pckA"/>
    <property type="match status" value="1"/>
</dbReference>
<feature type="binding site" evidence="10">
    <location>
        <position position="197"/>
    </location>
    <ligand>
        <name>Mn(2+)</name>
        <dbReference type="ChEBI" id="CHEBI:29035"/>
    </ligand>
</feature>
<dbReference type="AlphaFoldDB" id="A0A250F9T8"/>
<gene>
    <name evidence="10 11" type="primary">pckA</name>
    <name evidence="11" type="ORF">CGC53_00955</name>
</gene>
<dbReference type="EC" id="4.1.1.49" evidence="3 10"/>
<feature type="binding site" evidence="10">
    <location>
        <position position="217"/>
    </location>
    <ligand>
        <name>Mn(2+)</name>
        <dbReference type="ChEBI" id="CHEBI:29035"/>
    </ligand>
</feature>
<comment type="caution">
    <text evidence="10">Lacks conserved residue(s) required for the propagation of feature annotation.</text>
</comment>
<evidence type="ECO:0000256" key="4">
    <source>
        <dbReference type="ARBA" id="ARBA00022432"/>
    </source>
</evidence>
<dbReference type="GO" id="GO:0005524">
    <property type="term" value="F:ATP binding"/>
    <property type="evidence" value="ECO:0007669"/>
    <property type="project" value="UniProtKB-UniRule"/>
</dbReference>
<evidence type="ECO:0000256" key="6">
    <source>
        <dbReference type="ARBA" id="ARBA00022793"/>
    </source>
</evidence>
<dbReference type="GO" id="GO:0046872">
    <property type="term" value="F:metal ion binding"/>
    <property type="evidence" value="ECO:0007669"/>
    <property type="project" value="UniProtKB-KW"/>
</dbReference>
<protein>
    <recommendedName>
        <fullName evidence="3 10">Phosphoenolpyruvate carboxykinase (ATP)</fullName>
        <shortName evidence="10">PCK</shortName>
        <shortName evidence="10">PEP carboxykinase</shortName>
        <shortName evidence="10">PEPCK</shortName>
        <ecNumber evidence="3 10">4.1.1.49</ecNumber>
    </recommendedName>
</protein>
<keyword evidence="7 10" id="KW-0067">ATP-binding</keyword>
<evidence type="ECO:0000256" key="8">
    <source>
        <dbReference type="ARBA" id="ARBA00023239"/>
    </source>
</evidence>
<dbReference type="NCBIfam" id="NF006821">
    <property type="entry name" value="PRK09344.1-3"/>
    <property type="match status" value="1"/>
</dbReference>
<feature type="binding site" evidence="10">
    <location>
        <position position="440"/>
    </location>
    <ligand>
        <name>ATP</name>
        <dbReference type="ChEBI" id="CHEBI:30616"/>
    </ligand>
</feature>
<feature type="binding site" evidence="10">
    <location>
        <position position="254"/>
    </location>
    <ligand>
        <name>Mn(2+)</name>
        <dbReference type="ChEBI" id="CHEBI:29035"/>
    </ligand>
</feature>
<dbReference type="Gene3D" id="3.90.228.20">
    <property type="match status" value="1"/>
</dbReference>
<dbReference type="Gene3D" id="3.40.449.10">
    <property type="entry name" value="Phosphoenolpyruvate Carboxykinase, domain 1"/>
    <property type="match status" value="1"/>
</dbReference>
<feature type="binding site" evidence="10">
    <location>
        <position position="217"/>
    </location>
    <ligand>
        <name>ATP</name>
        <dbReference type="ChEBI" id="CHEBI:30616"/>
    </ligand>
</feature>
<keyword evidence="10" id="KW-0963">Cytoplasm</keyword>
<feature type="binding site" evidence="10">
    <location>
        <position position="56"/>
    </location>
    <ligand>
        <name>substrate</name>
    </ligand>
</feature>
<evidence type="ECO:0000256" key="7">
    <source>
        <dbReference type="ARBA" id="ARBA00022840"/>
    </source>
</evidence>
<feature type="binding site" evidence="10">
    <location>
        <position position="319"/>
    </location>
    <ligand>
        <name>ATP</name>
        <dbReference type="ChEBI" id="CHEBI:30616"/>
    </ligand>
</feature>
<dbReference type="Proteomes" id="UP000217276">
    <property type="component" value="Chromosome"/>
</dbReference>
<dbReference type="Gene3D" id="2.170.8.10">
    <property type="entry name" value="Phosphoenolpyruvate Carboxykinase, domain 2"/>
    <property type="match status" value="1"/>
</dbReference>
<accession>A0A250F9T8</accession>
<keyword evidence="8 10" id="KW-0456">Lyase</keyword>
<evidence type="ECO:0000256" key="5">
    <source>
        <dbReference type="ARBA" id="ARBA00022741"/>
    </source>
</evidence>
<dbReference type="PANTHER" id="PTHR30031">
    <property type="entry name" value="PHOSPHOENOLPYRUVATE CARBOXYKINASE ATP"/>
    <property type="match status" value="1"/>
</dbReference>